<dbReference type="CDD" id="cd06261">
    <property type="entry name" value="TM_PBP2"/>
    <property type="match status" value="1"/>
</dbReference>
<dbReference type="PANTHER" id="PTHR30151">
    <property type="entry name" value="ALKANE SULFONATE ABC TRANSPORTER-RELATED, MEMBRANE SUBUNIT"/>
    <property type="match status" value="1"/>
</dbReference>
<evidence type="ECO:0000256" key="4">
    <source>
        <dbReference type="ARBA" id="ARBA00022692"/>
    </source>
</evidence>
<feature type="transmembrane region" description="Helical" evidence="7">
    <location>
        <begin position="131"/>
        <end position="150"/>
    </location>
</feature>
<comment type="subcellular location">
    <subcellularLocation>
        <location evidence="1">Cell membrane</location>
        <topology evidence="1">Multi-pass membrane protein</topology>
    </subcellularLocation>
</comment>
<evidence type="ECO:0000256" key="1">
    <source>
        <dbReference type="ARBA" id="ARBA00004651"/>
    </source>
</evidence>
<evidence type="ECO:0000256" key="5">
    <source>
        <dbReference type="ARBA" id="ARBA00022989"/>
    </source>
</evidence>
<dbReference type="PANTHER" id="PTHR30151:SF20">
    <property type="entry name" value="ABC TRANSPORTER PERMEASE PROTEIN HI_0355-RELATED"/>
    <property type="match status" value="1"/>
</dbReference>
<dbReference type="SUPFAM" id="SSF161098">
    <property type="entry name" value="MetI-like"/>
    <property type="match status" value="1"/>
</dbReference>
<protein>
    <submittedName>
        <fullName evidence="9">Hydroxymethylpyrimidine abc transporter, transmembrane component</fullName>
    </submittedName>
</protein>
<dbReference type="InterPro" id="IPR035906">
    <property type="entry name" value="MetI-like_sf"/>
</dbReference>
<dbReference type="Gene3D" id="1.10.3720.10">
    <property type="entry name" value="MetI-like"/>
    <property type="match status" value="1"/>
</dbReference>
<accession>A0A0W8G2P9</accession>
<evidence type="ECO:0000256" key="7">
    <source>
        <dbReference type="SAM" id="Phobius"/>
    </source>
</evidence>
<evidence type="ECO:0000259" key="8">
    <source>
        <dbReference type="PROSITE" id="PS50928"/>
    </source>
</evidence>
<evidence type="ECO:0000256" key="3">
    <source>
        <dbReference type="ARBA" id="ARBA00022475"/>
    </source>
</evidence>
<dbReference type="GO" id="GO:0055085">
    <property type="term" value="P:transmembrane transport"/>
    <property type="evidence" value="ECO:0007669"/>
    <property type="project" value="InterPro"/>
</dbReference>
<feature type="transmembrane region" description="Helical" evidence="7">
    <location>
        <begin position="72"/>
        <end position="90"/>
    </location>
</feature>
<dbReference type="Pfam" id="PF00528">
    <property type="entry name" value="BPD_transp_1"/>
    <property type="match status" value="1"/>
</dbReference>
<feature type="transmembrane region" description="Helical" evidence="7">
    <location>
        <begin position="224"/>
        <end position="245"/>
    </location>
</feature>
<name>A0A0W8G2P9_9ZZZZ</name>
<comment type="caution">
    <text evidence="9">The sequence shown here is derived from an EMBL/GenBank/DDBJ whole genome shotgun (WGS) entry which is preliminary data.</text>
</comment>
<dbReference type="PROSITE" id="PS50928">
    <property type="entry name" value="ABC_TM1"/>
    <property type="match status" value="1"/>
</dbReference>
<keyword evidence="2" id="KW-0813">Transport</keyword>
<feature type="domain" description="ABC transmembrane type-1" evidence="8">
    <location>
        <begin position="65"/>
        <end position="245"/>
    </location>
</feature>
<feature type="transmembrane region" description="Helical" evidence="7">
    <location>
        <begin position="171"/>
        <end position="204"/>
    </location>
</feature>
<evidence type="ECO:0000313" key="9">
    <source>
        <dbReference type="EMBL" id="KUG27447.1"/>
    </source>
</evidence>
<gene>
    <name evidence="9" type="ORF">ASZ90_002707</name>
</gene>
<proteinExistence type="predicted"/>
<evidence type="ECO:0000256" key="6">
    <source>
        <dbReference type="ARBA" id="ARBA00023136"/>
    </source>
</evidence>
<evidence type="ECO:0000256" key="2">
    <source>
        <dbReference type="ARBA" id="ARBA00022448"/>
    </source>
</evidence>
<sequence>MHSAPGSLSGKTVFLIRMLLILTVLSIWEMLASFKILDPFFMSQPTAIIVDMVEAFFSGEIIPHIVVTLKEALAGLFFGTFAGVFTALFLEKAETAARVLDPIIMALYGIPKLALGPIFILWFGLGIESKIFLAALMVYFLVLFNSYAGFRNVDQSLVNAVRLMGASNRQIMLKVVLPSATPWMLAGIKAGLGAALLGAVVGEYIGANSGLGWMVEYAGGMYDIARVFTCIIVLMMLMAALNYILGMMERRLLKWRPLPE</sequence>
<keyword evidence="6 7" id="KW-0472">Membrane</keyword>
<keyword evidence="4 7" id="KW-0812">Transmembrane</keyword>
<organism evidence="9">
    <name type="scientific">hydrocarbon metagenome</name>
    <dbReference type="NCBI Taxonomy" id="938273"/>
    <lineage>
        <taxon>unclassified sequences</taxon>
        <taxon>metagenomes</taxon>
        <taxon>ecological metagenomes</taxon>
    </lineage>
</organism>
<feature type="transmembrane region" description="Helical" evidence="7">
    <location>
        <begin position="12"/>
        <end position="34"/>
    </location>
</feature>
<keyword evidence="3" id="KW-1003">Cell membrane</keyword>
<dbReference type="AlphaFoldDB" id="A0A0W8G2P9"/>
<feature type="transmembrane region" description="Helical" evidence="7">
    <location>
        <begin position="102"/>
        <end position="125"/>
    </location>
</feature>
<dbReference type="InterPro" id="IPR000515">
    <property type="entry name" value="MetI-like"/>
</dbReference>
<reference evidence="9" key="1">
    <citation type="journal article" date="2015" name="Proc. Natl. Acad. Sci. U.S.A.">
        <title>Networks of energetic and metabolic interactions define dynamics in microbial communities.</title>
        <authorList>
            <person name="Embree M."/>
            <person name="Liu J.K."/>
            <person name="Al-Bassam M.M."/>
            <person name="Zengler K."/>
        </authorList>
    </citation>
    <scope>NUCLEOTIDE SEQUENCE</scope>
</reference>
<dbReference type="EMBL" id="LNQE01000328">
    <property type="protein sequence ID" value="KUG27447.1"/>
    <property type="molecule type" value="Genomic_DNA"/>
</dbReference>
<keyword evidence="5 7" id="KW-1133">Transmembrane helix</keyword>
<dbReference type="GO" id="GO:0005886">
    <property type="term" value="C:plasma membrane"/>
    <property type="evidence" value="ECO:0007669"/>
    <property type="project" value="UniProtKB-SubCell"/>
</dbReference>